<evidence type="ECO:0000256" key="3">
    <source>
        <dbReference type="PIRSR" id="PIRSR603782-2"/>
    </source>
</evidence>
<dbReference type="CDD" id="cd02968">
    <property type="entry name" value="SCO"/>
    <property type="match status" value="1"/>
</dbReference>
<protein>
    <submittedName>
        <fullName evidence="4">Electron transporter SenC</fullName>
    </submittedName>
</protein>
<evidence type="ECO:0000313" key="4">
    <source>
        <dbReference type="EMBL" id="CUS39485.1"/>
    </source>
</evidence>
<dbReference type="PANTHER" id="PTHR12151:SF25">
    <property type="entry name" value="LINALOOL DEHYDRATASE_ISOMERASE DOMAIN-CONTAINING PROTEIN"/>
    <property type="match status" value="1"/>
</dbReference>
<keyword evidence="2" id="KW-0479">Metal-binding</keyword>
<evidence type="ECO:0000313" key="5">
    <source>
        <dbReference type="Proteomes" id="UP000199032"/>
    </source>
</evidence>
<dbReference type="Pfam" id="PF02630">
    <property type="entry name" value="SCO1-SenC"/>
    <property type="match status" value="1"/>
</dbReference>
<dbReference type="SUPFAM" id="SSF52833">
    <property type="entry name" value="Thioredoxin-like"/>
    <property type="match status" value="1"/>
</dbReference>
<name>A0A0S4LS03_9BACT</name>
<dbReference type="RefSeq" id="WP_090751248.1">
    <property type="nucleotide sequence ID" value="NZ_CZQA01000014.1"/>
</dbReference>
<sequence length="205" mass="23178">MYNTQTSVRMSWWRILLIVVAFLLAPTGPGGLDTAASSEDVRLQKARTYFGDAELFDQDGVLHRFVSDLLYNHIVLINVVYTECRDACPLITRLLGQVKDRFGDEFGHSVLFLSLSSDPLRDTPDTLKAFAKKHQADHPGWRFLSGHQEVMKPLLSRLGQWSDDPADHKSLFLAGNASRAHWVKIRPDATPEFIYAELQRVAAKQ</sequence>
<feature type="binding site" evidence="2">
    <location>
        <position position="84"/>
    </location>
    <ligand>
        <name>Cu cation</name>
        <dbReference type="ChEBI" id="CHEBI:23378"/>
    </ligand>
</feature>
<dbReference type="Gene3D" id="3.40.30.10">
    <property type="entry name" value="Glutaredoxin"/>
    <property type="match status" value="1"/>
</dbReference>
<feature type="disulfide bond" description="Redox-active" evidence="3">
    <location>
        <begin position="84"/>
        <end position="88"/>
    </location>
</feature>
<dbReference type="Proteomes" id="UP000199032">
    <property type="component" value="Unassembled WGS sequence"/>
</dbReference>
<feature type="binding site" evidence="2">
    <location>
        <position position="88"/>
    </location>
    <ligand>
        <name>Cu cation</name>
        <dbReference type="ChEBI" id="CHEBI:23378"/>
    </ligand>
</feature>
<dbReference type="EMBL" id="CZQA01000014">
    <property type="protein sequence ID" value="CUS39485.1"/>
    <property type="molecule type" value="Genomic_DNA"/>
</dbReference>
<dbReference type="InterPro" id="IPR003782">
    <property type="entry name" value="SCO1/SenC"/>
</dbReference>
<gene>
    <name evidence="4" type="ORF">COMA1_80048</name>
</gene>
<dbReference type="STRING" id="1742972.COMA1_80048"/>
<organism evidence="4 5">
    <name type="scientific">Candidatus Nitrospira nitrosa</name>
    <dbReference type="NCBI Taxonomy" id="1742972"/>
    <lineage>
        <taxon>Bacteria</taxon>
        <taxon>Pseudomonadati</taxon>
        <taxon>Nitrospirota</taxon>
        <taxon>Nitrospiria</taxon>
        <taxon>Nitrospirales</taxon>
        <taxon>Nitrospiraceae</taxon>
        <taxon>Nitrospira</taxon>
    </lineage>
</organism>
<dbReference type="OrthoDB" id="8550465at2"/>
<dbReference type="InterPro" id="IPR036249">
    <property type="entry name" value="Thioredoxin-like_sf"/>
</dbReference>
<comment type="similarity">
    <text evidence="1">Belongs to the SCO1/2 family.</text>
</comment>
<dbReference type="PANTHER" id="PTHR12151">
    <property type="entry name" value="ELECTRON TRANSPORT PROTIN SCO1/SENC FAMILY MEMBER"/>
    <property type="match status" value="1"/>
</dbReference>
<reference evidence="4 5" key="1">
    <citation type="submission" date="2015-10" db="EMBL/GenBank/DDBJ databases">
        <authorList>
            <person name="Gilbert D.G."/>
        </authorList>
    </citation>
    <scope>NUCLEOTIDE SEQUENCE [LARGE SCALE GENOMIC DNA]</scope>
    <source>
        <strain evidence="4">COMA1</strain>
    </source>
</reference>
<proteinExistence type="inferred from homology"/>
<keyword evidence="3" id="KW-1015">Disulfide bond</keyword>
<dbReference type="AlphaFoldDB" id="A0A0S4LS03"/>
<keyword evidence="2" id="KW-0186">Copper</keyword>
<evidence type="ECO:0000256" key="2">
    <source>
        <dbReference type="PIRSR" id="PIRSR603782-1"/>
    </source>
</evidence>
<keyword evidence="5" id="KW-1185">Reference proteome</keyword>
<dbReference type="GO" id="GO:0046872">
    <property type="term" value="F:metal ion binding"/>
    <property type="evidence" value="ECO:0007669"/>
    <property type="project" value="UniProtKB-KW"/>
</dbReference>
<accession>A0A0S4LS03</accession>
<evidence type="ECO:0000256" key="1">
    <source>
        <dbReference type="ARBA" id="ARBA00010996"/>
    </source>
</evidence>